<proteinExistence type="predicted"/>
<accession>A0A0P1E7N6</accession>
<sequence>MLWLHMGMPKTGTTALQGFLRRKHSVMNEIGLHYMETGRRRLDGGTRLAISHNIVAFHINQSADPMDPFRSAMTTEYDAHADQTCVVSSEMFYGCNLNRLAEVFADIPSRGLTITYYCRRYSDFFEADYKQRAKAGRLSNGGTEYIRQHLDLIRNHPDRLSFSAKPAEIRTAFAGVSVAPLLYERAGMVRGNVVDDFLSRVGTQLTEEVSAGAVSNPSQSRAASEAFGVISRALGRKKSRQLRRIFVDDPVMVRRNDVLEPDERAWLDEFVAKQDTAFQQEFFPNRPELFTPTKLSDEDKMFRRDTPEEYEALRKASEIVFRLALDV</sequence>
<dbReference type="AlphaFoldDB" id="A0A0P1E7N6"/>
<dbReference type="RefSeq" id="WP_058273885.1">
    <property type="nucleotide sequence ID" value="NZ_CYPS01000043.1"/>
</dbReference>
<evidence type="ECO:0000313" key="1">
    <source>
        <dbReference type="EMBL" id="CUH43877.1"/>
    </source>
</evidence>
<evidence type="ECO:0008006" key="3">
    <source>
        <dbReference type="Google" id="ProtNLM"/>
    </source>
</evidence>
<organism evidence="1 2">
    <name type="scientific">Ruegeria atlantica</name>
    <dbReference type="NCBI Taxonomy" id="81569"/>
    <lineage>
        <taxon>Bacteria</taxon>
        <taxon>Pseudomonadati</taxon>
        <taxon>Pseudomonadota</taxon>
        <taxon>Alphaproteobacteria</taxon>
        <taxon>Rhodobacterales</taxon>
        <taxon>Roseobacteraceae</taxon>
        <taxon>Ruegeria</taxon>
    </lineage>
</organism>
<name>A0A0P1E7N6_9RHOB</name>
<protein>
    <recommendedName>
        <fullName evidence="3">Sulfotransferase family protein</fullName>
    </recommendedName>
</protein>
<keyword evidence="2" id="KW-1185">Reference proteome</keyword>
<dbReference type="SUPFAM" id="SSF52540">
    <property type="entry name" value="P-loop containing nucleoside triphosphate hydrolases"/>
    <property type="match status" value="1"/>
</dbReference>
<evidence type="ECO:0000313" key="2">
    <source>
        <dbReference type="Proteomes" id="UP000050786"/>
    </source>
</evidence>
<dbReference type="InterPro" id="IPR027417">
    <property type="entry name" value="P-loop_NTPase"/>
</dbReference>
<gene>
    <name evidence="1" type="ORF">RUM4293_02773</name>
</gene>
<dbReference type="Proteomes" id="UP000050786">
    <property type="component" value="Unassembled WGS sequence"/>
</dbReference>
<dbReference type="EMBL" id="CYPS01000043">
    <property type="protein sequence ID" value="CUH43877.1"/>
    <property type="molecule type" value="Genomic_DNA"/>
</dbReference>
<reference evidence="2" key="1">
    <citation type="submission" date="2015-09" db="EMBL/GenBank/DDBJ databases">
        <authorList>
            <person name="Rodrigo-Torres L."/>
            <person name="Arahal D.R."/>
        </authorList>
    </citation>
    <scope>NUCLEOTIDE SEQUENCE [LARGE SCALE GENOMIC DNA]</scope>
    <source>
        <strain evidence="2">CECT 4293</strain>
    </source>
</reference>